<comment type="subcellular location">
    <subcellularLocation>
        <location evidence="1">Cytoplasm</location>
    </subcellularLocation>
</comment>
<evidence type="ECO:0000256" key="1">
    <source>
        <dbReference type="ARBA" id="ARBA00004496"/>
    </source>
</evidence>
<evidence type="ECO:0000313" key="8">
    <source>
        <dbReference type="Proteomes" id="UP000054408"/>
    </source>
</evidence>
<dbReference type="RefSeq" id="XP_013761553.1">
    <property type="nucleotide sequence ID" value="XM_013906099.1"/>
</dbReference>
<keyword evidence="3" id="KW-0479">Metal-binding</keyword>
<dbReference type="InterPro" id="IPR011992">
    <property type="entry name" value="EF-hand-dom_pair"/>
</dbReference>
<name>A0A0L0DT84_THETB</name>
<dbReference type="EMBL" id="GL349438">
    <property type="protein sequence ID" value="KNC54648.1"/>
    <property type="molecule type" value="Genomic_DNA"/>
</dbReference>
<feature type="domain" description="EF-hand" evidence="6">
    <location>
        <begin position="3"/>
        <end position="38"/>
    </location>
</feature>
<dbReference type="InterPro" id="IPR002048">
    <property type="entry name" value="EF_hand_dom"/>
</dbReference>
<dbReference type="GeneID" id="25561249"/>
<keyword evidence="4" id="KW-0677">Repeat</keyword>
<evidence type="ECO:0000259" key="6">
    <source>
        <dbReference type="PROSITE" id="PS50222"/>
    </source>
</evidence>
<dbReference type="GO" id="GO:0005509">
    <property type="term" value="F:calcium ion binding"/>
    <property type="evidence" value="ECO:0007669"/>
    <property type="project" value="InterPro"/>
</dbReference>
<keyword evidence="2" id="KW-0963">Cytoplasm</keyword>
<dbReference type="STRING" id="461836.A0A0L0DT84"/>
<dbReference type="Gene3D" id="1.10.238.10">
    <property type="entry name" value="EF-hand"/>
    <property type="match status" value="1"/>
</dbReference>
<protein>
    <submittedName>
        <fullName evidence="7">Penta-EF hand domain-containing protein 1</fullName>
    </submittedName>
</protein>
<dbReference type="InterPro" id="IPR018247">
    <property type="entry name" value="EF_Hand_1_Ca_BS"/>
</dbReference>
<proteinExistence type="predicted"/>
<gene>
    <name evidence="7" type="ORF">AMSG_01501</name>
</gene>
<dbReference type="PANTHER" id="PTHR46212:SF3">
    <property type="entry name" value="GH27120P"/>
    <property type="match status" value="1"/>
</dbReference>
<dbReference type="PROSITE" id="PS50222">
    <property type="entry name" value="EF_HAND_2"/>
    <property type="match status" value="1"/>
</dbReference>
<sequence length="111" mass="11906">MHHFIMAAQAAFGAGDADGSGVIEYAEIKAALAACGFNMTETSMNILLRRMMAPSGLYADSGAGLTFPQFVDLCAYCALARRVFSWHDTDLDATATITLDDFMGMVMVIKP</sequence>
<evidence type="ECO:0000313" key="7">
    <source>
        <dbReference type="EMBL" id="KNC54648.1"/>
    </source>
</evidence>
<reference evidence="7 8" key="1">
    <citation type="submission" date="2010-05" db="EMBL/GenBank/DDBJ databases">
        <title>The Genome Sequence of Thecamonas trahens ATCC 50062.</title>
        <authorList>
            <consortium name="The Broad Institute Genome Sequencing Platform"/>
            <person name="Russ C."/>
            <person name="Cuomo C."/>
            <person name="Shea T."/>
            <person name="Young S.K."/>
            <person name="Zeng Q."/>
            <person name="Koehrsen M."/>
            <person name="Haas B."/>
            <person name="Borodovsky M."/>
            <person name="Guigo R."/>
            <person name="Alvarado L."/>
            <person name="Berlin A."/>
            <person name="Bochicchio J."/>
            <person name="Borenstein D."/>
            <person name="Chapman S."/>
            <person name="Chen Z."/>
            <person name="Freedman E."/>
            <person name="Gellesch M."/>
            <person name="Goldberg J."/>
            <person name="Griggs A."/>
            <person name="Gujja S."/>
            <person name="Heilman E."/>
            <person name="Heiman D."/>
            <person name="Hepburn T."/>
            <person name="Howarth C."/>
            <person name="Jen D."/>
            <person name="Larson L."/>
            <person name="Mehta T."/>
            <person name="Park D."/>
            <person name="Pearson M."/>
            <person name="Roberts A."/>
            <person name="Saif S."/>
            <person name="Shenoy N."/>
            <person name="Sisk P."/>
            <person name="Stolte C."/>
            <person name="Sykes S."/>
            <person name="Thomson T."/>
            <person name="Walk T."/>
            <person name="White J."/>
            <person name="Yandava C."/>
            <person name="Burger G."/>
            <person name="Gray M.W."/>
            <person name="Holland P.W.H."/>
            <person name="King N."/>
            <person name="Lang F.B.F."/>
            <person name="Roger A.J."/>
            <person name="Ruiz-Trillo I."/>
            <person name="Lander E."/>
            <person name="Nusbaum C."/>
        </authorList>
    </citation>
    <scope>NUCLEOTIDE SEQUENCE [LARGE SCALE GENOMIC DNA]</scope>
    <source>
        <strain evidence="7 8">ATCC 50062</strain>
    </source>
</reference>
<keyword evidence="5" id="KW-0106">Calcium</keyword>
<dbReference type="InterPro" id="IPR051426">
    <property type="entry name" value="Peflin/Sorcin_CaBP"/>
</dbReference>
<dbReference type="PROSITE" id="PS00018">
    <property type="entry name" value="EF_HAND_1"/>
    <property type="match status" value="1"/>
</dbReference>
<evidence type="ECO:0000256" key="2">
    <source>
        <dbReference type="ARBA" id="ARBA00022490"/>
    </source>
</evidence>
<dbReference type="GO" id="GO:0005737">
    <property type="term" value="C:cytoplasm"/>
    <property type="evidence" value="ECO:0007669"/>
    <property type="project" value="UniProtKB-SubCell"/>
</dbReference>
<dbReference type="PANTHER" id="PTHR46212">
    <property type="entry name" value="PEFLIN"/>
    <property type="match status" value="1"/>
</dbReference>
<dbReference type="GO" id="GO:0048306">
    <property type="term" value="F:calcium-dependent protein binding"/>
    <property type="evidence" value="ECO:0007669"/>
    <property type="project" value="UniProtKB-ARBA"/>
</dbReference>
<dbReference type="SUPFAM" id="SSF47473">
    <property type="entry name" value="EF-hand"/>
    <property type="match status" value="1"/>
</dbReference>
<evidence type="ECO:0000256" key="4">
    <source>
        <dbReference type="ARBA" id="ARBA00022737"/>
    </source>
</evidence>
<evidence type="ECO:0000256" key="3">
    <source>
        <dbReference type="ARBA" id="ARBA00022723"/>
    </source>
</evidence>
<keyword evidence="8" id="KW-1185">Reference proteome</keyword>
<organism evidence="7 8">
    <name type="scientific">Thecamonas trahens ATCC 50062</name>
    <dbReference type="NCBI Taxonomy" id="461836"/>
    <lineage>
        <taxon>Eukaryota</taxon>
        <taxon>Apusozoa</taxon>
        <taxon>Apusomonadida</taxon>
        <taxon>Apusomonadidae</taxon>
        <taxon>Thecamonas</taxon>
    </lineage>
</organism>
<accession>A0A0L0DT84</accession>
<evidence type="ECO:0000256" key="5">
    <source>
        <dbReference type="ARBA" id="ARBA00022837"/>
    </source>
</evidence>
<feature type="non-terminal residue" evidence="7">
    <location>
        <position position="1"/>
    </location>
</feature>
<dbReference type="AlphaFoldDB" id="A0A0L0DT84"/>
<dbReference type="Proteomes" id="UP000054408">
    <property type="component" value="Unassembled WGS sequence"/>
</dbReference>